<feature type="transmembrane region" description="Helical" evidence="2">
    <location>
        <begin position="126"/>
        <end position="147"/>
    </location>
</feature>
<proteinExistence type="predicted"/>
<keyword evidence="3" id="KW-0732">Signal</keyword>
<keyword evidence="5" id="KW-1185">Reference proteome</keyword>
<sequence length="227" mass="24899">MRPDWTGVFPLLTLLCASKVPVWQCTREPGEDGDDNVCGYASRPVFWWLTAFIAVCFAAILTFTGPPSPAKGDIESNPALEQKQKLDNSPGSPQPPQQAQDGKAAAFPPLGETHHGGALARWTGPYVACIVFLAALVLQCLGTYWILVTWWHVLLRDWGTWWSMEGASLWVHAIYVTSNILDGLASLIDIGSCLMVIAWQSVLSLCWIYVCFRGRGRPVVDGHTGQA</sequence>
<keyword evidence="2" id="KW-0812">Transmembrane</keyword>
<evidence type="ECO:0000313" key="4">
    <source>
        <dbReference type="EMBL" id="KAJ9149746.1"/>
    </source>
</evidence>
<evidence type="ECO:0000256" key="3">
    <source>
        <dbReference type="SAM" id="SignalP"/>
    </source>
</evidence>
<evidence type="ECO:0000256" key="2">
    <source>
        <dbReference type="SAM" id="Phobius"/>
    </source>
</evidence>
<name>A0AA38VSS5_9PEZI</name>
<accession>A0AA38VSS5</accession>
<evidence type="ECO:0000313" key="5">
    <source>
        <dbReference type="Proteomes" id="UP001174694"/>
    </source>
</evidence>
<comment type="caution">
    <text evidence="4">The sequence shown here is derived from an EMBL/GenBank/DDBJ whole genome shotgun (WGS) entry which is preliminary data.</text>
</comment>
<evidence type="ECO:0000256" key="1">
    <source>
        <dbReference type="SAM" id="MobiDB-lite"/>
    </source>
</evidence>
<keyword evidence="2" id="KW-1133">Transmembrane helix</keyword>
<feature type="chain" id="PRO_5041203147" evidence="3">
    <location>
        <begin position="26"/>
        <end position="227"/>
    </location>
</feature>
<feature type="transmembrane region" description="Helical" evidence="2">
    <location>
        <begin position="46"/>
        <end position="64"/>
    </location>
</feature>
<reference evidence="4" key="1">
    <citation type="submission" date="2022-07" db="EMBL/GenBank/DDBJ databases">
        <title>Fungi with potential for degradation of polypropylene.</title>
        <authorList>
            <person name="Gostincar C."/>
        </authorList>
    </citation>
    <scope>NUCLEOTIDE SEQUENCE</scope>
    <source>
        <strain evidence="4">EXF-13308</strain>
    </source>
</reference>
<feature type="signal peptide" evidence="3">
    <location>
        <begin position="1"/>
        <end position="25"/>
    </location>
</feature>
<dbReference type="AlphaFoldDB" id="A0AA38VSS5"/>
<keyword evidence="2" id="KW-0472">Membrane</keyword>
<feature type="transmembrane region" description="Helical" evidence="2">
    <location>
        <begin position="192"/>
        <end position="210"/>
    </location>
</feature>
<protein>
    <submittedName>
        <fullName evidence="4">Uncharacterized protein</fullName>
    </submittedName>
</protein>
<feature type="region of interest" description="Disordered" evidence="1">
    <location>
        <begin position="81"/>
        <end position="106"/>
    </location>
</feature>
<dbReference type="Proteomes" id="UP001174694">
    <property type="component" value="Unassembled WGS sequence"/>
</dbReference>
<dbReference type="EMBL" id="JANBVO010000009">
    <property type="protein sequence ID" value="KAJ9149746.1"/>
    <property type="molecule type" value="Genomic_DNA"/>
</dbReference>
<gene>
    <name evidence="4" type="ORF">NKR23_g4166</name>
</gene>
<organism evidence="4 5">
    <name type="scientific">Pleurostoma richardsiae</name>
    <dbReference type="NCBI Taxonomy" id="41990"/>
    <lineage>
        <taxon>Eukaryota</taxon>
        <taxon>Fungi</taxon>
        <taxon>Dikarya</taxon>
        <taxon>Ascomycota</taxon>
        <taxon>Pezizomycotina</taxon>
        <taxon>Sordariomycetes</taxon>
        <taxon>Sordariomycetidae</taxon>
        <taxon>Calosphaeriales</taxon>
        <taxon>Pleurostomataceae</taxon>
        <taxon>Pleurostoma</taxon>
    </lineage>
</organism>